<keyword evidence="2 11" id="KW-0813">Transport</keyword>
<feature type="region of interest" description="Disordered" evidence="13">
    <location>
        <begin position="253"/>
        <end position="282"/>
    </location>
</feature>
<evidence type="ECO:0000256" key="10">
    <source>
        <dbReference type="ARBA" id="ARBA00023237"/>
    </source>
</evidence>
<evidence type="ECO:0000313" key="18">
    <source>
        <dbReference type="Proteomes" id="UP000765845"/>
    </source>
</evidence>
<dbReference type="EMBL" id="JAAWWK010000006">
    <property type="protein sequence ID" value="NKI19013.1"/>
    <property type="molecule type" value="Genomic_DNA"/>
</dbReference>
<keyword evidence="5 11" id="KW-0812">Transmembrane</keyword>
<name>A0ABX1GKJ8_9GAMM</name>
<keyword evidence="4" id="KW-0410">Iron transport</keyword>
<dbReference type="Gene3D" id="2.40.170.20">
    <property type="entry name" value="TonB-dependent receptor, beta-barrel domain"/>
    <property type="match status" value="1"/>
</dbReference>
<dbReference type="PROSITE" id="PS52016">
    <property type="entry name" value="TONB_DEPENDENT_REC_3"/>
    <property type="match status" value="1"/>
</dbReference>
<keyword evidence="8 12" id="KW-0798">TonB box</keyword>
<evidence type="ECO:0000256" key="7">
    <source>
        <dbReference type="ARBA" id="ARBA00023065"/>
    </source>
</evidence>
<comment type="caution">
    <text evidence="17">The sequence shown here is derived from an EMBL/GenBank/DDBJ whole genome shotgun (WGS) entry which is preliminary data.</text>
</comment>
<evidence type="ECO:0000256" key="11">
    <source>
        <dbReference type="PROSITE-ProRule" id="PRU01360"/>
    </source>
</evidence>
<dbReference type="SUPFAM" id="SSF56935">
    <property type="entry name" value="Porins"/>
    <property type="match status" value="1"/>
</dbReference>
<comment type="subcellular location">
    <subcellularLocation>
        <location evidence="1 11">Cell outer membrane</location>
        <topology evidence="1 11">Multi-pass membrane protein</topology>
    </subcellularLocation>
</comment>
<sequence length="815" mass="89382">MTQRSLQHSRFRLSPLINALLLSTLPLSLNAAPALEEVLVTAQKRSESTQDIPVAVTGLGGDMLDKLGFDNANDIGAQVPNMQVSGAYGEVQPIFSIRGVSMSDYSSNQASPIGVYVDEAYLGPTYSHGASFFDVDRLEVLRGPQGTLYGKNTTGGAINIITRTPDIAGEGRRYLKAGVGNFNSHSIEGATESVLIDNTLAVRVAGSLKKSDGWMDIVGKDANGAETDFRGGRIAFNWLINDRLDAVLKLTSAANDGSSTPPKGEPRTDLRGTGTEGDSNGFIDYTGYSRPESLGFHQVEANASGALTTKTDLAVATVNYNADNYTLTSVTSYLNADYYQEQDTDGGPNGLLEIIWSSDSQSYSQDLRFTSAFDGMFNIIAGVYYGFEELYMHNTYLIYRDPPDPRVLLAKPDTAGDAPFLLVVGQVVQRMTTEKESAAAYTQMRFDFTANLGMDIGLRYTRDRNTMPYLNLSRYSDDGEPIGTWVPGNNTGVDNGWVRTPLTPDALLALVANPQAFSAFTSAGYTHGPFTLDSAPELDVVESEVTGKVGLDYRFNDEWMVYTSASRGYRAGSYNGGVYYVERPVETAYAAPEYIDALEIGLKADLFENSVRLNMAAFSYDYTDQQFINVVGISNFLENAGASSILGFEAELWARLTERLTVQTTLGYLDTEYSELSLANTETLNDPDDQVDLSGNELISAPKLNLSYSVDYDLLVTDHGYLSANVNASFQDDQWYSAYNNQNGYGEIRQDAYWLYNGRLSWYANDGSYSVSMWGKNLLDEEYHVYALNLQASFGFDEYIAGEPRSYGVEVSMSF</sequence>
<proteinExistence type="inferred from homology"/>
<dbReference type="PANTHER" id="PTHR32552">
    <property type="entry name" value="FERRICHROME IRON RECEPTOR-RELATED"/>
    <property type="match status" value="1"/>
</dbReference>
<gene>
    <name evidence="17" type="ORF">HCU74_16515</name>
</gene>
<dbReference type="Pfam" id="PF07715">
    <property type="entry name" value="Plug"/>
    <property type="match status" value="1"/>
</dbReference>
<evidence type="ECO:0000256" key="14">
    <source>
        <dbReference type="SAM" id="SignalP"/>
    </source>
</evidence>
<keyword evidence="17" id="KW-0675">Receptor</keyword>
<organism evidence="17 18">
    <name type="scientific">Spongiibacter thalassae</name>
    <dbReference type="NCBI Taxonomy" id="2721624"/>
    <lineage>
        <taxon>Bacteria</taxon>
        <taxon>Pseudomonadati</taxon>
        <taxon>Pseudomonadota</taxon>
        <taxon>Gammaproteobacteria</taxon>
        <taxon>Cellvibrionales</taxon>
        <taxon>Spongiibacteraceae</taxon>
        <taxon>Spongiibacter</taxon>
    </lineage>
</organism>
<dbReference type="InterPro" id="IPR036942">
    <property type="entry name" value="Beta-barrel_TonB_sf"/>
</dbReference>
<keyword evidence="7" id="KW-0406">Ion transport</keyword>
<feature type="signal peptide" evidence="14">
    <location>
        <begin position="1"/>
        <end position="31"/>
    </location>
</feature>
<dbReference type="Pfam" id="PF00593">
    <property type="entry name" value="TonB_dep_Rec_b-barrel"/>
    <property type="match status" value="1"/>
</dbReference>
<evidence type="ECO:0000256" key="1">
    <source>
        <dbReference type="ARBA" id="ARBA00004571"/>
    </source>
</evidence>
<keyword evidence="10 11" id="KW-0998">Cell outer membrane</keyword>
<reference evidence="17 18" key="1">
    <citation type="submission" date="2020-04" db="EMBL/GenBank/DDBJ databases">
        <authorList>
            <person name="Yoon J."/>
        </authorList>
    </citation>
    <scope>NUCLEOTIDE SEQUENCE [LARGE SCALE GENOMIC DNA]</scope>
    <source>
        <strain evidence="17 18">KMU-166</strain>
    </source>
</reference>
<comment type="similarity">
    <text evidence="11 12">Belongs to the TonB-dependent receptor family.</text>
</comment>
<evidence type="ECO:0000256" key="12">
    <source>
        <dbReference type="RuleBase" id="RU003357"/>
    </source>
</evidence>
<evidence type="ECO:0000259" key="15">
    <source>
        <dbReference type="Pfam" id="PF00593"/>
    </source>
</evidence>
<dbReference type="InterPro" id="IPR039426">
    <property type="entry name" value="TonB-dep_rcpt-like"/>
</dbReference>
<accession>A0ABX1GKJ8</accession>
<keyword evidence="3 11" id="KW-1134">Transmembrane beta strand</keyword>
<evidence type="ECO:0000313" key="17">
    <source>
        <dbReference type="EMBL" id="NKI19013.1"/>
    </source>
</evidence>
<evidence type="ECO:0000256" key="4">
    <source>
        <dbReference type="ARBA" id="ARBA00022496"/>
    </source>
</evidence>
<dbReference type="InterPro" id="IPR012910">
    <property type="entry name" value="Plug_dom"/>
</dbReference>
<keyword evidence="9 11" id="KW-0472">Membrane</keyword>
<evidence type="ECO:0000256" key="3">
    <source>
        <dbReference type="ARBA" id="ARBA00022452"/>
    </source>
</evidence>
<evidence type="ECO:0000259" key="16">
    <source>
        <dbReference type="Pfam" id="PF07715"/>
    </source>
</evidence>
<dbReference type="PANTHER" id="PTHR32552:SF81">
    <property type="entry name" value="TONB-DEPENDENT OUTER MEMBRANE RECEPTOR"/>
    <property type="match status" value="1"/>
</dbReference>
<keyword evidence="6" id="KW-0408">Iron</keyword>
<keyword evidence="14" id="KW-0732">Signal</keyword>
<feature type="domain" description="TonB-dependent receptor-like beta-barrel" evidence="15">
    <location>
        <begin position="281"/>
        <end position="778"/>
    </location>
</feature>
<keyword evidence="18" id="KW-1185">Reference proteome</keyword>
<feature type="chain" id="PRO_5045775158" evidence="14">
    <location>
        <begin position="32"/>
        <end position="815"/>
    </location>
</feature>
<protein>
    <submittedName>
        <fullName evidence="17">TonB-dependent receptor</fullName>
    </submittedName>
</protein>
<evidence type="ECO:0000256" key="2">
    <source>
        <dbReference type="ARBA" id="ARBA00022448"/>
    </source>
</evidence>
<dbReference type="Proteomes" id="UP000765845">
    <property type="component" value="Unassembled WGS sequence"/>
</dbReference>
<dbReference type="InterPro" id="IPR000531">
    <property type="entry name" value="Beta-barrel_TonB"/>
</dbReference>
<evidence type="ECO:0000256" key="5">
    <source>
        <dbReference type="ARBA" id="ARBA00022692"/>
    </source>
</evidence>
<evidence type="ECO:0000256" key="13">
    <source>
        <dbReference type="SAM" id="MobiDB-lite"/>
    </source>
</evidence>
<evidence type="ECO:0000256" key="9">
    <source>
        <dbReference type="ARBA" id="ARBA00023136"/>
    </source>
</evidence>
<dbReference type="RefSeq" id="WP_168451517.1">
    <property type="nucleotide sequence ID" value="NZ_JAAWWK010000006.1"/>
</dbReference>
<evidence type="ECO:0000256" key="6">
    <source>
        <dbReference type="ARBA" id="ARBA00023004"/>
    </source>
</evidence>
<evidence type="ECO:0000256" key="8">
    <source>
        <dbReference type="ARBA" id="ARBA00023077"/>
    </source>
</evidence>
<feature type="domain" description="TonB-dependent receptor plug" evidence="16">
    <location>
        <begin position="49"/>
        <end position="157"/>
    </location>
</feature>